<dbReference type="GO" id="GO:0003676">
    <property type="term" value="F:nucleic acid binding"/>
    <property type="evidence" value="ECO:0007669"/>
    <property type="project" value="InterPro"/>
</dbReference>
<accession>A0A6C0J0R2</accession>
<dbReference type="EMBL" id="MN740306">
    <property type="protein sequence ID" value="QHT99244.1"/>
    <property type="molecule type" value="Genomic_DNA"/>
</dbReference>
<dbReference type="PROSITE" id="PS50158">
    <property type="entry name" value="ZF_CCHC"/>
    <property type="match status" value="1"/>
</dbReference>
<sequence length="238" mass="28291">MVYIYILQLDENKYYVGKTNNPQFRLEQHFNSTGSIWTTKYKPLSVLELIKDCDEYDEDKYTRKYMDKFGVDNVRGGSFCEEVLPITTFSMLEKMKNTAENRCFTCGQTGHFAENCTTKMNDTVCPDDMDELITMIGNDIQDKKIKENIDMSEKNQKKHYIDHYMSRNGYKEGTKQYNHHLEYINKQNILPKNEIERIGMMETRRANLQKEKNEEYLPIMEAMYKAIKILNNKYYKNS</sequence>
<dbReference type="CDD" id="cd00719">
    <property type="entry name" value="GIY-YIG_SF"/>
    <property type="match status" value="1"/>
</dbReference>
<dbReference type="Pfam" id="PF01541">
    <property type="entry name" value="GIY-YIG"/>
    <property type="match status" value="1"/>
</dbReference>
<dbReference type="InterPro" id="IPR036875">
    <property type="entry name" value="Znf_CCHC_sf"/>
</dbReference>
<protein>
    <recommendedName>
        <fullName evidence="4">CCHC-type domain-containing protein</fullName>
    </recommendedName>
</protein>
<dbReference type="SMART" id="SM00343">
    <property type="entry name" value="ZnF_C2HC"/>
    <property type="match status" value="1"/>
</dbReference>
<reference evidence="3" key="1">
    <citation type="journal article" date="2020" name="Nature">
        <title>Giant virus diversity and host interactions through global metagenomics.</title>
        <authorList>
            <person name="Schulz F."/>
            <person name="Roux S."/>
            <person name="Paez-Espino D."/>
            <person name="Jungbluth S."/>
            <person name="Walsh D.A."/>
            <person name="Denef V.J."/>
            <person name="McMahon K.D."/>
            <person name="Konstantinidis K.T."/>
            <person name="Eloe-Fadrosh E.A."/>
            <person name="Kyrpides N.C."/>
            <person name="Woyke T."/>
        </authorList>
    </citation>
    <scope>NUCLEOTIDE SEQUENCE</scope>
    <source>
        <strain evidence="3">GVMAG-M-3300025699-48</strain>
    </source>
</reference>
<evidence type="ECO:0000259" key="2">
    <source>
        <dbReference type="PROSITE" id="PS50164"/>
    </source>
</evidence>
<proteinExistence type="predicted"/>
<dbReference type="SUPFAM" id="SSF82771">
    <property type="entry name" value="GIY-YIG endonuclease"/>
    <property type="match status" value="1"/>
</dbReference>
<evidence type="ECO:0000259" key="1">
    <source>
        <dbReference type="PROSITE" id="PS50158"/>
    </source>
</evidence>
<dbReference type="Pfam" id="PF00098">
    <property type="entry name" value="zf-CCHC"/>
    <property type="match status" value="1"/>
</dbReference>
<dbReference type="SUPFAM" id="SSF57756">
    <property type="entry name" value="Retrovirus zinc finger-like domains"/>
    <property type="match status" value="1"/>
</dbReference>
<dbReference type="Gene3D" id="4.10.60.10">
    <property type="entry name" value="Zinc finger, CCHC-type"/>
    <property type="match status" value="1"/>
</dbReference>
<dbReference type="AlphaFoldDB" id="A0A6C0J0R2"/>
<feature type="domain" description="GIY-YIG" evidence="2">
    <location>
        <begin position="1"/>
        <end position="75"/>
    </location>
</feature>
<name>A0A6C0J0R2_9ZZZZ</name>
<organism evidence="3">
    <name type="scientific">viral metagenome</name>
    <dbReference type="NCBI Taxonomy" id="1070528"/>
    <lineage>
        <taxon>unclassified sequences</taxon>
        <taxon>metagenomes</taxon>
        <taxon>organismal metagenomes</taxon>
    </lineage>
</organism>
<evidence type="ECO:0008006" key="4">
    <source>
        <dbReference type="Google" id="ProtNLM"/>
    </source>
</evidence>
<feature type="domain" description="CCHC-type" evidence="1">
    <location>
        <begin position="102"/>
        <end position="116"/>
    </location>
</feature>
<evidence type="ECO:0000313" key="3">
    <source>
        <dbReference type="EMBL" id="QHT99244.1"/>
    </source>
</evidence>
<dbReference type="PROSITE" id="PS50164">
    <property type="entry name" value="GIY_YIG"/>
    <property type="match status" value="1"/>
</dbReference>
<dbReference type="Gene3D" id="3.40.1440.10">
    <property type="entry name" value="GIY-YIG endonuclease"/>
    <property type="match status" value="1"/>
</dbReference>
<dbReference type="InterPro" id="IPR035901">
    <property type="entry name" value="GIY-YIG_endonuc_sf"/>
</dbReference>
<dbReference type="GO" id="GO:0008270">
    <property type="term" value="F:zinc ion binding"/>
    <property type="evidence" value="ECO:0007669"/>
    <property type="project" value="InterPro"/>
</dbReference>
<dbReference type="InterPro" id="IPR000305">
    <property type="entry name" value="GIY-YIG_endonuc"/>
</dbReference>
<dbReference type="InterPro" id="IPR001878">
    <property type="entry name" value="Znf_CCHC"/>
</dbReference>